<gene>
    <name evidence="2" type="ORF">EUGRSUZ_I01469</name>
</gene>
<dbReference type="InterPro" id="IPR005174">
    <property type="entry name" value="KIB1-4_b-propeller"/>
</dbReference>
<dbReference type="InterPro" id="IPR051304">
    <property type="entry name" value="SCF_F-box_domain"/>
</dbReference>
<dbReference type="Gramene" id="KCW55600">
    <property type="protein sequence ID" value="KCW55600"/>
    <property type="gene ID" value="EUGRSUZ_I01469"/>
</dbReference>
<dbReference type="EMBL" id="KK198761">
    <property type="protein sequence ID" value="KCW55600.1"/>
    <property type="molecule type" value="Genomic_DNA"/>
</dbReference>
<dbReference type="GO" id="GO:0016567">
    <property type="term" value="P:protein ubiquitination"/>
    <property type="evidence" value="ECO:0000318"/>
    <property type="project" value="GO_Central"/>
</dbReference>
<proteinExistence type="predicted"/>
<dbReference type="PANTHER" id="PTHR47123:SF15">
    <property type="entry name" value="F-BOX PROTEIN SKIP23"/>
    <property type="match status" value="1"/>
</dbReference>
<dbReference type="AlphaFoldDB" id="A0A059AQ99"/>
<evidence type="ECO:0000259" key="1">
    <source>
        <dbReference type="Pfam" id="PF03478"/>
    </source>
</evidence>
<protein>
    <recommendedName>
        <fullName evidence="1">KIB1-4 beta-propeller domain-containing protein</fullName>
    </recommendedName>
</protein>
<dbReference type="OMA" id="WITSARM"/>
<dbReference type="PANTHER" id="PTHR47123">
    <property type="entry name" value="F-BOX PROTEIN SKIP23"/>
    <property type="match status" value="1"/>
</dbReference>
<accession>A0A059AQ99</accession>
<name>A0A059AQ99_EUCGR</name>
<organism evidence="2">
    <name type="scientific">Eucalyptus grandis</name>
    <name type="common">Flooded gum</name>
    <dbReference type="NCBI Taxonomy" id="71139"/>
    <lineage>
        <taxon>Eukaryota</taxon>
        <taxon>Viridiplantae</taxon>
        <taxon>Streptophyta</taxon>
        <taxon>Embryophyta</taxon>
        <taxon>Tracheophyta</taxon>
        <taxon>Spermatophyta</taxon>
        <taxon>Magnoliopsida</taxon>
        <taxon>eudicotyledons</taxon>
        <taxon>Gunneridae</taxon>
        <taxon>Pentapetalae</taxon>
        <taxon>rosids</taxon>
        <taxon>malvids</taxon>
        <taxon>Myrtales</taxon>
        <taxon>Myrtaceae</taxon>
        <taxon>Myrtoideae</taxon>
        <taxon>Eucalypteae</taxon>
        <taxon>Eucalyptus</taxon>
    </lineage>
</organism>
<dbReference type="Pfam" id="PF03478">
    <property type="entry name" value="Beta-prop_KIB1-4"/>
    <property type="match status" value="1"/>
</dbReference>
<feature type="domain" description="KIB1-4 beta-propeller" evidence="1">
    <location>
        <begin position="1"/>
        <end position="238"/>
    </location>
</feature>
<reference evidence="2" key="1">
    <citation type="submission" date="2013-07" db="EMBL/GenBank/DDBJ databases">
        <title>The genome of Eucalyptus grandis.</title>
        <authorList>
            <person name="Schmutz J."/>
            <person name="Hayes R."/>
            <person name="Myburg A."/>
            <person name="Tuskan G."/>
            <person name="Grattapaglia D."/>
            <person name="Rokhsar D.S."/>
        </authorList>
    </citation>
    <scope>NUCLEOTIDE SEQUENCE</scope>
    <source>
        <tissue evidence="2">Leaf extractions</tissue>
    </source>
</reference>
<evidence type="ECO:0000313" key="2">
    <source>
        <dbReference type="EMBL" id="KCW55600.1"/>
    </source>
</evidence>
<sequence>MHLLNPLSSCEFDRLPEDFPRVLDLMNLRVLELGHEYVLRCSNIRDNRGGAGVPFPDKVAFMCLGNGNDVAMLRIESGKLAMFKSEEKRWFLQDLPSPSPYDDVILFKGEFYAVDCAGRTVVVGLDLGVTLIVQSNFSGHKKKLVESVGELLMVYIYFSLNAGIAMEMTLRFNVYKLDREEKVWNGVKDLGDRVLFLGDECAFSASAADLGASKGNCIFHTGYVEEAGNSSLGICVYDMDSGLFGPTEDYAGYSELFWPPPDWIASRTSAPQVRNQLEAPAM</sequence>
<dbReference type="InParanoid" id="A0A059AQ99"/>